<dbReference type="RefSeq" id="WP_311671266.1">
    <property type="nucleotide sequence ID" value="NZ_JAVREQ010000001.1"/>
</dbReference>
<protein>
    <submittedName>
        <fullName evidence="1">Uncharacterized protein</fullName>
    </submittedName>
</protein>
<evidence type="ECO:0000313" key="2">
    <source>
        <dbReference type="Proteomes" id="UP001183414"/>
    </source>
</evidence>
<gene>
    <name evidence="1" type="ORF">RM572_00530</name>
</gene>
<comment type="caution">
    <text evidence="1">The sequence shown here is derived from an EMBL/GenBank/DDBJ whole genome shotgun (WGS) entry which is preliminary data.</text>
</comment>
<dbReference type="Proteomes" id="UP001183414">
    <property type="component" value="Unassembled WGS sequence"/>
</dbReference>
<dbReference type="EMBL" id="JAVREQ010000001">
    <property type="protein sequence ID" value="MDT0377261.1"/>
    <property type="molecule type" value="Genomic_DNA"/>
</dbReference>
<reference evidence="2" key="1">
    <citation type="submission" date="2023-07" db="EMBL/GenBank/DDBJ databases">
        <title>30 novel species of actinomycetes from the DSMZ collection.</title>
        <authorList>
            <person name="Nouioui I."/>
        </authorList>
    </citation>
    <scope>NUCLEOTIDE SEQUENCE [LARGE SCALE GENOMIC DNA]</scope>
    <source>
        <strain evidence="2">DSM 42041</strain>
    </source>
</reference>
<accession>A0ABU2NJU6</accession>
<proteinExistence type="predicted"/>
<organism evidence="1 2">
    <name type="scientific">Streptomyces hazeniae</name>
    <dbReference type="NCBI Taxonomy" id="3075538"/>
    <lineage>
        <taxon>Bacteria</taxon>
        <taxon>Bacillati</taxon>
        <taxon>Actinomycetota</taxon>
        <taxon>Actinomycetes</taxon>
        <taxon>Kitasatosporales</taxon>
        <taxon>Streptomycetaceae</taxon>
        <taxon>Streptomyces</taxon>
    </lineage>
</organism>
<sequence>MTTTVPVIGAVVTYHGSLTAEHGRTFLLQPSNTEDPVYHLVALEDGEDLDGVRPTSFTDDGGQWWPEDAVHFLISGYAYKAHHTEPTHSATARFVHYHTALGGGGLRRTWCRFDHATDEIRTLDARHLP</sequence>
<name>A0ABU2NJU6_9ACTN</name>
<keyword evidence="2" id="KW-1185">Reference proteome</keyword>
<evidence type="ECO:0000313" key="1">
    <source>
        <dbReference type="EMBL" id="MDT0377261.1"/>
    </source>
</evidence>